<accession>A0A0C9MI42</accession>
<evidence type="ECO:0000313" key="2">
    <source>
        <dbReference type="Proteomes" id="UP000053815"/>
    </source>
</evidence>
<protein>
    <submittedName>
        <fullName evidence="1">Uncharacterized protein</fullName>
    </submittedName>
</protein>
<proteinExistence type="predicted"/>
<evidence type="ECO:0000313" key="1">
    <source>
        <dbReference type="EMBL" id="GAN10476.1"/>
    </source>
</evidence>
<sequence length="104" mass="11594">MLTHYLETKEVHVILHAASTPDWELELCLCLVSAHIRERNCIIFEDENESGDAVDSKADANSDTANAVEDKFISSHAEQDTTDDIALPPTAEYSEIRHQTIALI</sequence>
<name>A0A0C9MI42_9FUNG</name>
<dbReference type="AlphaFoldDB" id="A0A0C9MI42"/>
<keyword evidence="2" id="KW-1185">Reference proteome</keyword>
<dbReference type="Proteomes" id="UP000053815">
    <property type="component" value="Unassembled WGS sequence"/>
</dbReference>
<gene>
    <name evidence="1" type="ORF">MAM1_0359d10017</name>
</gene>
<organism evidence="1">
    <name type="scientific">Mucor ambiguus</name>
    <dbReference type="NCBI Taxonomy" id="91626"/>
    <lineage>
        <taxon>Eukaryota</taxon>
        <taxon>Fungi</taxon>
        <taxon>Fungi incertae sedis</taxon>
        <taxon>Mucoromycota</taxon>
        <taxon>Mucoromycotina</taxon>
        <taxon>Mucoromycetes</taxon>
        <taxon>Mucorales</taxon>
        <taxon>Mucorineae</taxon>
        <taxon>Mucoraceae</taxon>
        <taxon>Mucor</taxon>
    </lineage>
</organism>
<dbReference type="EMBL" id="DF836648">
    <property type="protein sequence ID" value="GAN10476.1"/>
    <property type="molecule type" value="Genomic_DNA"/>
</dbReference>
<reference evidence="1" key="1">
    <citation type="submission" date="2014-09" db="EMBL/GenBank/DDBJ databases">
        <title>Draft genome sequence of an oleaginous Mucoromycotina fungus Mucor ambiguus NBRC6742.</title>
        <authorList>
            <person name="Takeda I."/>
            <person name="Yamane N."/>
            <person name="Morita T."/>
            <person name="Tamano K."/>
            <person name="Machida M."/>
            <person name="Baker S."/>
            <person name="Koike H."/>
        </authorList>
    </citation>
    <scope>NUCLEOTIDE SEQUENCE</scope>
    <source>
        <strain evidence="1">NBRC 6742</strain>
    </source>
</reference>